<dbReference type="InterPro" id="IPR021726">
    <property type="entry name" value="THO_THOC2_N"/>
</dbReference>
<dbReference type="GO" id="GO:0005576">
    <property type="term" value="C:extracellular region"/>
    <property type="evidence" value="ECO:0007669"/>
    <property type="project" value="UniProtKB-SubCell"/>
</dbReference>
<keyword evidence="13 15" id="KW-0326">Glycosidase</keyword>
<feature type="compositionally biased region" description="Basic and acidic residues" evidence="17">
    <location>
        <begin position="2278"/>
        <end position="2292"/>
    </location>
</feature>
<dbReference type="GO" id="GO:0000445">
    <property type="term" value="C:THO complex part of transcription export complex"/>
    <property type="evidence" value="ECO:0007669"/>
    <property type="project" value="TreeGrafter"/>
</dbReference>
<dbReference type="InterPro" id="IPR036881">
    <property type="entry name" value="Glyco_hydro_3_C_sf"/>
</dbReference>
<feature type="compositionally biased region" description="Basic and acidic residues" evidence="17">
    <location>
        <begin position="2659"/>
        <end position="2689"/>
    </location>
</feature>
<feature type="compositionally biased region" description="Gly residues" evidence="17">
    <location>
        <begin position="2777"/>
        <end position="2786"/>
    </location>
</feature>
<dbReference type="STRING" id="105351.A0A401KZF4"/>
<feature type="compositionally biased region" description="Pro residues" evidence="17">
    <location>
        <begin position="2401"/>
        <end position="2410"/>
    </location>
</feature>
<feature type="domain" description="PA14" evidence="18">
    <location>
        <begin position="3168"/>
        <end position="3328"/>
    </location>
</feature>
<keyword evidence="8 15" id="KW-0378">Hydrolase</keyword>
<evidence type="ECO:0000256" key="9">
    <source>
        <dbReference type="ARBA" id="ARBA00023001"/>
    </source>
</evidence>
<dbReference type="Pfam" id="PF01915">
    <property type="entry name" value="Glyco_hydro_3_C"/>
    <property type="match status" value="1"/>
</dbReference>
<feature type="compositionally biased region" description="Low complexity" evidence="17">
    <location>
        <begin position="1960"/>
        <end position="1972"/>
    </location>
</feature>
<feature type="compositionally biased region" description="Basic and acidic residues" evidence="17">
    <location>
        <begin position="2058"/>
        <end position="2076"/>
    </location>
</feature>
<dbReference type="Pfam" id="PF16134">
    <property type="entry name" value="THOC2_N"/>
    <property type="match status" value="1"/>
</dbReference>
<dbReference type="InterPro" id="IPR017853">
    <property type="entry name" value="GH"/>
</dbReference>
<feature type="compositionally biased region" description="Basic and acidic residues" evidence="17">
    <location>
        <begin position="2726"/>
        <end position="2758"/>
    </location>
</feature>
<dbReference type="InterPro" id="IPR040007">
    <property type="entry name" value="Tho2"/>
</dbReference>
<dbReference type="PROSITE" id="PS00775">
    <property type="entry name" value="GLYCOSYL_HYDROL_F3"/>
    <property type="match status" value="1"/>
</dbReference>
<keyword evidence="10" id="KW-0325">Glycoprotein</keyword>
<dbReference type="SMART" id="SM01217">
    <property type="entry name" value="Fn3_like"/>
    <property type="match status" value="1"/>
</dbReference>
<keyword evidence="20" id="KW-1185">Reference proteome</keyword>
<dbReference type="Pfam" id="PF14310">
    <property type="entry name" value="Fn3-like"/>
    <property type="match status" value="1"/>
</dbReference>
<dbReference type="InterPro" id="IPR019800">
    <property type="entry name" value="Glyco_hydro_3_AS"/>
</dbReference>
<dbReference type="GO" id="GO:0008422">
    <property type="term" value="F:beta-glucosidase activity"/>
    <property type="evidence" value="ECO:0007669"/>
    <property type="project" value="UniProtKB-EC"/>
</dbReference>
<evidence type="ECO:0000259" key="18">
    <source>
        <dbReference type="PROSITE" id="PS51820"/>
    </source>
</evidence>
<evidence type="ECO:0000256" key="1">
    <source>
        <dbReference type="ARBA" id="ARBA00000448"/>
    </source>
</evidence>
<feature type="region of interest" description="Disordered" evidence="17">
    <location>
        <begin position="1944"/>
        <end position="2797"/>
    </location>
</feature>
<keyword evidence="9" id="KW-0136">Cellulose degradation</keyword>
<feature type="region of interest" description="Disordered" evidence="17">
    <location>
        <begin position="349"/>
        <end position="511"/>
    </location>
</feature>
<sequence length="3643" mass="402801">MAPQKVFLTGVTGYIGGDTFYDVYQAHPDWQYSVLVRNKDKAAQVTSKYPNVRIVLGDLDSADIIEEEVKNADIVLHCADCDHVAAAEAIAKGATHHTPDRPVWWIHTSGTGILTVEDFRSNTWGLERAKQHDDWDGVDELLNLPADSFHRNVDEIVINAGKRAPDSVKIAIVCPPTIYGPGRGPCNQKSVQAYWLASAVLKRKKGLQVGEGKNIWHQIHVQDLSDLYLLLSEAAAAGGGKATWNDKGYYLAENGPFCWGDIQKQVAQVAYEKKLIPSPEVEPLTDEQVTETNQFGLYAWGSSSRGTSYRGRKLLGWNPHRPSLKELIPEIVDIEAKALGLLSNRAVMAPGAGGKRKRGDRSWSGDSGNDGQRPSPHRPGNLNMAQHNYGPQSRDYSDARGRLRRQSSRGGRNSMGRRPSTDGQNPPGGRRDNAMSPPSTTPAKDVSDQSQANGVPPTTDHQKPPPSPSPSSSQPQTHINPSPAPTPMPAPAPQAQASAPQPPPGPPPPYDYEYVTQNAIDEWATTGKKHLVERGIQVRDAQDAAALASIYQELIRSALYGRLSPEEAGAAVRDIIGEEVAAEDVDMQNEGQAQALDTRSLFLDTLSILTDSDTSNSALRPLVFSTGINSALMRLQLDTQLLQSLGLVRETFTRMGIRKQTNLLYRQSNYNLLREESEGYSKLLTELFTTSNNEPPSSEVVEDTFERVKAMIGAFDMDVGRVLDVTLDVFAAVLVKQYRFFVKLLRASSWWPKEDAFRTVDAGNRDSGLPNWALPGSSGWVTTDEERLEAMKANEQRDHEFWNRVREIGIRAFFEIGRRPVSKEELQRILPESNSLSEEEKEMRKWIEETGTLPPKGSRVAAQLLGFKLRFYSSRARAKSDVLPDNLIYLAALLIKVGFISLRDLYPHLWRPDDSMDALKEEKLKEKADRERAARPGGGINALMMAGALSDDTLPIPRIRESETRSATPGKDQETDKSTGAKTEEDELPEPSDQKVMLLKSLLAIGALPESLFILSKFPWLMDVYPELPEFIHRILHHCLGKVYSSLRPLPSVEVLKEQKQILNHDQSGVPKGQIRLAQAPPRRVLRWAQLDKEDTNDGTDYRFYWDDWADNVPICQTVDDVFALCSSFLNLSGHKIGQDPSLLTKIARIGKDSMSKDHSPENRARWQDLCKRLLVPSISLTKANPGVVNEIFDLISFFPREVRYNMYAEWTSGQTSRLPDIKSAFDQAKAETKDVLKRLSKTNIRPMARALAKIAYANPGIVISVAINQIESYENLIEVVVECARYFTYLGYDILTWVMISSLGQKGRSRVQEGGLLTSRWLNALATFAGRTFKRYSVMDPTPVLQYVVEQLRQNNSTDLIILEQMISSMAGIITDNNFNDAQIQAMAGGEILQSQTILQLLDKRHESKTTSRRLMKSLTVSKLAGQLLIAIAQERLICVFRETEGASELKLLGNIFDEIHRILVQYLDLLRSNLSVEEFDSFVPDLASLISDFGIQPEVAFWIRRPSVAKKVADIEKTMQDEESAKTPVALVSSRESEETSPSKPEADEMETTEDGEANVTEGEQPSENAMDVDTEKAETANNTDSNAATVPAGSVTTEVPALNPVMQDLQDQVKAVLSPETWGVVGLQFYVTFWQLSLYDVHIPQKSYEDEIDRQKRKVMAISNDRSDISMAGTQRKEREKKQITQLQDRILEENKAHLKAYGQTRTKLQKEKDRWFAGMRGKHDSLNVALLEQCFLPRLLLSPIDAFYCFKMLKFLHTTGTPNFRTVGLLDQLFREQRLTALIFQCTSREADNLGRFLNEVLRDLGRWHADKAVYEKEAFGTKKDLPGFAKNVDSDGKPAIYLEYEDFRRLLYKWHRLFSSALKTCLNGGEYMHIRNAISVLKAVVQNFPAVNWIGRDMLTSMNSLSQNDERDDVKIPAASLIGDLNRREKKWLLPQAFMSASPPVPGRPGAAAKPTTPRPSSTTPTPLNATAVEFKPTSTNGSQGEAKPESGATKAEVEDGEIEDAKMADVPLADRTAQKPTETKVSSTSQRDSPATAAQGTETQASANREQNSNEKDVASARGAHLEADLPARPQAPASPAASQAASKISDSGRPANVPKRPEPERAPSGTQNARAQAQGPHRFNREDKLPPRPDLLEDRRDRHQDYPRGGRFGGDHDYSRPFDPAMGDGRPYPRVDRDYPRQPMDEPFRGFPHRDGRPARDADWPDRSGRLRPDAREGPPNVRSVPPTHPDRAGMIDDHPEGFRRGETGRQDRDDRRNLQQRALSPPRMEPLGRPERFPADDRRGANFAHPHARNEDMPTGPRSERYGRPSMDGADSRDTVTGVDMNHGRLRQPEPPTDVPSGPRGRNNAGRGGRNAPGSQHSQGQPAAGAMAPTERQPPTGPGRQGLRNAPDQPAPTGPSSPGPEKLDTSGIHPDRLKVLQQQPQENTYGGGQRPHHASSPASIVPPSGPRSGLGPPSGPAAMPRGPPSGPGFGGERGRGDKRFAGINNMLQQSGGLPDRGPGPTIRGRGANRQSGAMNAPSPQSARPPTPVAQEEGGRGGPASQGRPDLMAGRSSGAPYGEEDGHPRSRPGGSRGEPAEESSAESRRSQRFSSGTYPERERERERDRERRGGDEEGSRSSSRREEHRDRNRDYERERSRRSDAGGAPGGPREERYESREASRRGPGAREDNRRRRDREEGSDIAPSSQEHEGRLRPPSSLGGQGPPPPPPPPLAAGEDDRRWGGGRELRDRERDRNRDRPRERDYHREGAPSGPHRKRNRPGDEGGHGDGGGRGGMRMGSESKRPRRGVDFWHTASIPRLNIPALRMSDGPNGVRGTRFFNGIPAACFPCATALGATWDAHLLHEVGQLMGDESIAKGSHIVLGPTINIQRSPLGGRGFESFAEDGVLSGILAGNYCKGLQEKGVAATLKHFVCNDQEHERLAVSSIVTMRALREIYLLPFQLAMRICPTACVMTAYNKVNGTHVSENKELITDILRKEWNWDGLVMSDWFGTYTTSDAINAGLDLEMPGKTRWRGSALAHAVSSNKVAEFVLDDRVRNILNLVNWVEPLGIPEHAPEKALNRPQDRDLLRRAAAESVVLMKNEDNILPLRKDKPILVIGPNAQIAAYCGGGSASLDPYYTVSPFEGVTAKATSEVQFSQGVYSHKELPLLGPLLKTQDGKPGFTFRVYNEPPSHENRTLVDELHLLRSSGFLMDYINPKIHSFTFFVDMEGYFTPTESGVYDFGVTVVGTGRLLIDNETVVDNTKNQRQGTAFFGNATVEERGSKHLNAGQTYKVVLEFGSAPTSDLDTRGIVVFGPGGFRFGAARQVSQEELISNAVSQASQASQVIIFAGLTSEWETEGYDREHMDLPPGTDEMISRVLDANPDNTVVCLQSGTPVTMPWVHKAKALVHAWFGGNECGNGIADVLFGDVNPSAKLPVTFPVRLQDNPSYLNFRSERGRVLYGEDVYVGYRYYEKTNVKPLFPFGHGLSYTTFSRSDLKITTSPEKSTLTDGEPITATVQVKNTGTVAGAEIVQLWVLPPKTEVNRPVRELKGFTKVFLQPGEEKQVEIVVEKKLATSWWDEQRGKWASEKGTYGLSVTGTDTRYGTGANNAFGSDSPFLDIAECIHQCSQIPKCTLSGHAPDHDAAWFLGS</sequence>
<keyword evidence="14 15" id="KW-0624">Polysaccharide degradation</keyword>
<feature type="compositionally biased region" description="Basic and acidic residues" evidence="17">
    <location>
        <begin position="2236"/>
        <end position="2265"/>
    </location>
</feature>
<feature type="compositionally biased region" description="Basic and acidic residues" evidence="17">
    <location>
        <begin position="2606"/>
        <end position="2651"/>
    </location>
</feature>
<evidence type="ECO:0000313" key="20">
    <source>
        <dbReference type="Proteomes" id="UP000286921"/>
    </source>
</evidence>
<feature type="compositionally biased region" description="Basic and acidic residues" evidence="17">
    <location>
        <begin position="2300"/>
        <end position="2315"/>
    </location>
</feature>
<feature type="compositionally biased region" description="Acidic residues" evidence="17">
    <location>
        <begin position="1550"/>
        <end position="1559"/>
    </location>
</feature>
<evidence type="ECO:0000256" key="15">
    <source>
        <dbReference type="RuleBase" id="RU361161"/>
    </source>
</evidence>
<dbReference type="GO" id="GO:0006397">
    <property type="term" value="P:mRNA processing"/>
    <property type="evidence" value="ECO:0007669"/>
    <property type="project" value="InterPro"/>
</dbReference>
<evidence type="ECO:0000256" key="7">
    <source>
        <dbReference type="ARBA" id="ARBA00022525"/>
    </source>
</evidence>
<evidence type="ECO:0000256" key="12">
    <source>
        <dbReference type="ARBA" id="ARBA00023277"/>
    </source>
</evidence>
<dbReference type="Pfam" id="PF11262">
    <property type="entry name" value="Tho2"/>
    <property type="match status" value="1"/>
</dbReference>
<dbReference type="Gene3D" id="3.20.20.300">
    <property type="entry name" value="Glycoside hydrolase, family 3, N-terminal domain"/>
    <property type="match status" value="1"/>
</dbReference>
<dbReference type="InterPro" id="IPR026891">
    <property type="entry name" value="Fn3-like"/>
</dbReference>
<dbReference type="InterPro" id="IPR037524">
    <property type="entry name" value="PA14/GLEYA"/>
</dbReference>
<feature type="compositionally biased region" description="Basic and acidic residues" evidence="17">
    <location>
        <begin position="2413"/>
        <end position="2426"/>
    </location>
</feature>
<feature type="region of interest" description="Disordered" evidence="17">
    <location>
        <begin position="960"/>
        <end position="992"/>
    </location>
</feature>
<evidence type="ECO:0000256" key="4">
    <source>
        <dbReference type="ARBA" id="ARBA00004987"/>
    </source>
</evidence>
<evidence type="ECO:0000256" key="13">
    <source>
        <dbReference type="ARBA" id="ARBA00023295"/>
    </source>
</evidence>
<comment type="caution">
    <text evidence="19">The sequence shown here is derived from an EMBL/GenBank/DDBJ whole genome shotgun (WGS) entry which is preliminary data.</text>
</comment>
<evidence type="ECO:0000313" key="19">
    <source>
        <dbReference type="EMBL" id="GCB24621.1"/>
    </source>
</evidence>
<dbReference type="Pfam" id="PF07691">
    <property type="entry name" value="PA14"/>
    <property type="match status" value="1"/>
</dbReference>
<dbReference type="PANTHER" id="PTHR21597">
    <property type="entry name" value="THO2 PROTEIN"/>
    <property type="match status" value="1"/>
</dbReference>
<feature type="coiled-coil region" evidence="16">
    <location>
        <begin position="1648"/>
        <end position="1700"/>
    </location>
</feature>
<evidence type="ECO:0000256" key="3">
    <source>
        <dbReference type="ARBA" id="ARBA00004613"/>
    </source>
</evidence>
<dbReference type="SUPFAM" id="SSF56988">
    <property type="entry name" value="Anthrax protective antigen"/>
    <property type="match status" value="1"/>
</dbReference>
<dbReference type="Gene3D" id="3.40.50.720">
    <property type="entry name" value="NAD(P)-binding Rossmann-like Domain"/>
    <property type="match status" value="2"/>
</dbReference>
<evidence type="ECO:0000256" key="6">
    <source>
        <dbReference type="ARBA" id="ARBA00007857"/>
    </source>
</evidence>
<feature type="compositionally biased region" description="Polar residues" evidence="17">
    <location>
        <begin position="436"/>
        <end position="453"/>
    </location>
</feature>
<evidence type="ECO:0000256" key="2">
    <source>
        <dbReference type="ARBA" id="ARBA00004123"/>
    </source>
</evidence>
<protein>
    <recommendedName>
        <fullName evidence="15">beta-glucosidase</fullName>
        <ecNumber evidence="15">3.2.1.21</ecNumber>
    </recommendedName>
</protein>
<evidence type="ECO:0000256" key="5">
    <source>
        <dbReference type="ARBA" id="ARBA00005336"/>
    </source>
</evidence>
<dbReference type="InterPro" id="IPR002772">
    <property type="entry name" value="Glyco_hydro_3_C"/>
</dbReference>
<dbReference type="Gene3D" id="2.60.120.260">
    <property type="entry name" value="Galactose-binding domain-like"/>
    <property type="match status" value="1"/>
</dbReference>
<comment type="similarity">
    <text evidence="5 15">Belongs to the glycosyl hydrolase 3 family.</text>
</comment>
<gene>
    <name evidence="19" type="ORF">AAWM_07506</name>
</gene>
<dbReference type="GO" id="GO:0003729">
    <property type="term" value="F:mRNA binding"/>
    <property type="evidence" value="ECO:0007669"/>
    <property type="project" value="TreeGrafter"/>
</dbReference>
<keyword evidence="11" id="KW-0539">Nucleus</keyword>
<dbReference type="Proteomes" id="UP000286921">
    <property type="component" value="Unassembled WGS sequence"/>
</dbReference>
<feature type="compositionally biased region" description="Pro residues" evidence="17">
    <location>
        <begin position="482"/>
        <end position="492"/>
    </location>
</feature>
<evidence type="ECO:0000256" key="11">
    <source>
        <dbReference type="ARBA" id="ARBA00023242"/>
    </source>
</evidence>
<dbReference type="InterPro" id="IPR001764">
    <property type="entry name" value="Glyco_hydro_3_N"/>
</dbReference>
<dbReference type="InterPro" id="IPR013783">
    <property type="entry name" value="Ig-like_fold"/>
</dbReference>
<keyword evidence="16" id="KW-0175">Coiled coil</keyword>
<dbReference type="InterPro" id="IPR036291">
    <property type="entry name" value="NAD(P)-bd_dom_sf"/>
</dbReference>
<feature type="compositionally biased region" description="Basic and acidic residues" evidence="17">
    <location>
        <begin position="2130"/>
        <end position="2167"/>
    </location>
</feature>
<dbReference type="InterPro" id="IPR036962">
    <property type="entry name" value="Glyco_hydro_3_N_sf"/>
</dbReference>
<dbReference type="UniPathway" id="UPA00696"/>
<dbReference type="SUPFAM" id="SSF51735">
    <property type="entry name" value="NAD(P)-binding Rossmann-fold domains"/>
    <property type="match status" value="1"/>
</dbReference>
<dbReference type="SUPFAM" id="SSF51445">
    <property type="entry name" value="(Trans)glycosidases"/>
    <property type="match status" value="1"/>
</dbReference>
<evidence type="ECO:0000256" key="14">
    <source>
        <dbReference type="ARBA" id="ARBA00023326"/>
    </source>
</evidence>
<dbReference type="EMBL" id="BDHI01000021">
    <property type="protein sequence ID" value="GCB24621.1"/>
    <property type="molecule type" value="Genomic_DNA"/>
</dbReference>
<dbReference type="SUPFAM" id="SSF52279">
    <property type="entry name" value="Beta-D-glucan exohydrolase, C-terminal domain"/>
    <property type="match status" value="1"/>
</dbReference>
<dbReference type="GO" id="GO:0006406">
    <property type="term" value="P:mRNA export from nucleus"/>
    <property type="evidence" value="ECO:0007669"/>
    <property type="project" value="InterPro"/>
</dbReference>
<proteinExistence type="inferred from homology"/>
<feature type="region of interest" description="Disordered" evidence="17">
    <location>
        <begin position="1520"/>
        <end position="1595"/>
    </location>
</feature>
<comment type="similarity">
    <text evidence="6">Belongs to the THOC2 family.</text>
</comment>
<dbReference type="InterPro" id="IPR021418">
    <property type="entry name" value="THO_THOC2_C"/>
</dbReference>
<dbReference type="Pfam" id="PF11732">
    <property type="entry name" value="Thoc2"/>
    <property type="match status" value="1"/>
</dbReference>
<feature type="compositionally biased region" description="Polar residues" evidence="17">
    <location>
        <begin position="2024"/>
        <end position="2057"/>
    </location>
</feature>
<comment type="pathway">
    <text evidence="4 15">Glycan metabolism; cellulose degradation.</text>
</comment>
<dbReference type="FunFam" id="2.60.40.10:FF:000495">
    <property type="entry name" value="Periplasmic beta-glucosidase"/>
    <property type="match status" value="1"/>
</dbReference>
<comment type="catalytic activity">
    <reaction evidence="1 15">
        <text>Hydrolysis of terminal, non-reducing beta-D-glucosyl residues with release of beta-D-glucose.</text>
        <dbReference type="EC" id="3.2.1.21"/>
    </reaction>
</comment>
<dbReference type="EC" id="3.2.1.21" evidence="15"/>
<feature type="compositionally biased region" description="Low complexity" evidence="17">
    <location>
        <begin position="408"/>
        <end position="418"/>
    </location>
</feature>
<dbReference type="FunFam" id="3.20.20.300:FF:000006">
    <property type="entry name" value="Beta-glucosidase H"/>
    <property type="match status" value="1"/>
</dbReference>
<dbReference type="Gene3D" id="2.60.40.10">
    <property type="entry name" value="Immunoglobulins"/>
    <property type="match status" value="1"/>
</dbReference>
<dbReference type="InterPro" id="IPR011658">
    <property type="entry name" value="PA14_dom"/>
</dbReference>
<evidence type="ECO:0000256" key="16">
    <source>
        <dbReference type="SAM" id="Coils"/>
    </source>
</evidence>
<name>A0A401KZF4_ASPAW</name>
<evidence type="ECO:0000256" key="8">
    <source>
        <dbReference type="ARBA" id="ARBA00022801"/>
    </source>
</evidence>
<reference evidence="19 20" key="1">
    <citation type="submission" date="2016-09" db="EMBL/GenBank/DDBJ databases">
        <title>Aspergillus awamori IFM 58123T.</title>
        <authorList>
            <person name="Kusuya Y."/>
            <person name="Shimizu M."/>
            <person name="Takahashi H."/>
            <person name="Yaguchi T."/>
        </authorList>
    </citation>
    <scope>NUCLEOTIDE SEQUENCE [LARGE SCALE GENOMIC DNA]</scope>
    <source>
        <strain evidence="19 20">IFM 58123</strain>
    </source>
</reference>
<dbReference type="PROSITE" id="PS51820">
    <property type="entry name" value="PA14"/>
    <property type="match status" value="1"/>
</dbReference>
<evidence type="ECO:0000256" key="17">
    <source>
        <dbReference type="SAM" id="MobiDB-lite"/>
    </source>
</evidence>
<dbReference type="Gene3D" id="3.40.50.1700">
    <property type="entry name" value="Glycoside hydrolase family 3 C-terminal domain"/>
    <property type="match status" value="1"/>
</dbReference>
<dbReference type="InterPro" id="IPR032302">
    <property type="entry name" value="THOC2_N"/>
</dbReference>
<feature type="compositionally biased region" description="Polar residues" evidence="17">
    <location>
        <begin position="2520"/>
        <end position="2533"/>
    </location>
</feature>
<organism evidence="19 20">
    <name type="scientific">Aspergillus awamori</name>
    <name type="common">Black koji mold</name>
    <dbReference type="NCBI Taxonomy" id="105351"/>
    <lineage>
        <taxon>Eukaryota</taxon>
        <taxon>Fungi</taxon>
        <taxon>Dikarya</taxon>
        <taxon>Ascomycota</taxon>
        <taxon>Pezizomycotina</taxon>
        <taxon>Eurotiomycetes</taxon>
        <taxon>Eurotiomycetidae</taxon>
        <taxon>Eurotiales</taxon>
        <taxon>Aspergillaceae</taxon>
        <taxon>Aspergillus</taxon>
    </lineage>
</organism>
<feature type="compositionally biased region" description="Basic and acidic residues" evidence="17">
    <location>
        <begin position="2178"/>
        <end position="2224"/>
    </location>
</feature>
<keyword evidence="7" id="KW-0964">Secreted</keyword>
<feature type="compositionally biased region" description="Polar residues" evidence="17">
    <location>
        <begin position="1582"/>
        <end position="1591"/>
    </location>
</feature>
<feature type="compositionally biased region" description="Pro residues" evidence="17">
    <location>
        <begin position="500"/>
        <end position="510"/>
    </location>
</feature>
<dbReference type="GO" id="GO:0030245">
    <property type="term" value="P:cellulose catabolic process"/>
    <property type="evidence" value="ECO:0007669"/>
    <property type="project" value="UniProtKB-UniPathway"/>
</dbReference>
<evidence type="ECO:0000256" key="10">
    <source>
        <dbReference type="ARBA" id="ARBA00023180"/>
    </source>
</evidence>
<feature type="compositionally biased region" description="Basic and acidic residues" evidence="17">
    <location>
        <begin position="971"/>
        <end position="983"/>
    </location>
</feature>
<dbReference type="PRINTS" id="PR00133">
    <property type="entry name" value="GLHYDRLASE3"/>
</dbReference>
<dbReference type="PANTHER" id="PTHR21597:SF0">
    <property type="entry name" value="THO COMPLEX SUBUNIT 2"/>
    <property type="match status" value="1"/>
</dbReference>
<dbReference type="Pfam" id="PF00933">
    <property type="entry name" value="Glyco_hydro_3"/>
    <property type="match status" value="1"/>
</dbReference>
<accession>A0A401KZF4</accession>
<feature type="compositionally biased region" description="Pro residues" evidence="17">
    <location>
        <begin position="2713"/>
        <end position="2722"/>
    </location>
</feature>
<feature type="compositionally biased region" description="Low complexity" evidence="17">
    <location>
        <begin position="2077"/>
        <end position="2093"/>
    </location>
</feature>
<comment type="subcellular location">
    <subcellularLocation>
        <location evidence="2">Nucleus</location>
    </subcellularLocation>
    <subcellularLocation>
        <location evidence="3">Secreted</location>
    </subcellularLocation>
</comment>
<keyword evidence="12 15" id="KW-0119">Carbohydrate metabolism</keyword>
<dbReference type="SMART" id="SM00758">
    <property type="entry name" value="PA14"/>
    <property type="match status" value="1"/>
</dbReference>
<dbReference type="FunFam" id="2.60.120.260:FF:000119">
    <property type="entry name" value="Probable beta-glucosidase I"/>
    <property type="match status" value="1"/>
</dbReference>